<dbReference type="InterPro" id="IPR037171">
    <property type="entry name" value="NagB/RpiA_transferase-like"/>
</dbReference>
<evidence type="ECO:0000256" key="1">
    <source>
        <dbReference type="ARBA" id="ARBA00009632"/>
    </source>
</evidence>
<feature type="domain" description="Acetyl-CoA hydrolase/transferase C-terminal" evidence="4">
    <location>
        <begin position="272"/>
        <end position="425"/>
    </location>
</feature>
<gene>
    <name evidence="5" type="ORF">ASZ90_019920</name>
</gene>
<dbReference type="Pfam" id="PF02550">
    <property type="entry name" value="AcetylCoA_hydro"/>
    <property type="match status" value="1"/>
</dbReference>
<feature type="domain" description="Acetyl-CoA hydrolase/transferase N-terminal" evidence="3">
    <location>
        <begin position="3"/>
        <end position="183"/>
    </location>
</feature>
<sequence length="431" mass="48229">MSYKELYQRKVVSVEDALKEIKSGQEVVCGLIACEPMTMLNQLSTIKDRVEDVSVVTALLLNEYEFFMDPEMKGHFLMNNWFYTGGARKAHSFGTVSYIPLELHRSISSRTSFRQPDVFLGCACPMDKHGFLSLSMSTVYEKDFVEKAGKVIIEVNPNFPRTYGDSHIHISQIDHIIETERAVPTFPETKLNDKERLIGEYVADLIEDESTLQIGFGNIPMAVAGCLTDKKDLGVHTEMFGDGLLDLVEAGALTNRKKTIWKDKFVADCALGTKRLYDFLDNNLAVEFQRGGVVNDPRIIGRNHKMVAINSALGIDLTGQCCAESIGPKQFSGTGGHKEFVQGVQYSPGGKSIIAFQSTARNDSISHIVPRLDAGTVVTTSRVDVDYVVTEYGIARLRGRSIRERVKELINIAHPDFRDYLRSEAERNQIW</sequence>
<dbReference type="InterPro" id="IPR038460">
    <property type="entry name" value="AcetylCoA_hyd_C_sf"/>
</dbReference>
<evidence type="ECO:0000259" key="3">
    <source>
        <dbReference type="Pfam" id="PF02550"/>
    </source>
</evidence>
<dbReference type="EMBL" id="LNQE01001914">
    <property type="protein sequence ID" value="KUG02695.1"/>
    <property type="molecule type" value="Genomic_DNA"/>
</dbReference>
<dbReference type="AlphaFoldDB" id="A0A0W8E1Z7"/>
<dbReference type="PANTHER" id="PTHR21432">
    <property type="entry name" value="ACETYL-COA HYDROLASE-RELATED"/>
    <property type="match status" value="1"/>
</dbReference>
<name>A0A0W8E1Z7_9ZZZZ</name>
<dbReference type="Gene3D" id="3.40.1080.10">
    <property type="entry name" value="Glutaconate Coenzyme A-transferase"/>
    <property type="match status" value="1"/>
</dbReference>
<keyword evidence="2 5" id="KW-0808">Transferase</keyword>
<accession>A0A0W8E1Z7</accession>
<evidence type="ECO:0000259" key="4">
    <source>
        <dbReference type="Pfam" id="PF13336"/>
    </source>
</evidence>
<evidence type="ECO:0000256" key="2">
    <source>
        <dbReference type="ARBA" id="ARBA00022679"/>
    </source>
</evidence>
<dbReference type="SUPFAM" id="SSF100950">
    <property type="entry name" value="NagB/RpiA/CoA transferase-like"/>
    <property type="match status" value="2"/>
</dbReference>
<protein>
    <submittedName>
        <fullName evidence="5">4-hydroxybutyrate coenzyme a transferase</fullName>
    </submittedName>
</protein>
<dbReference type="PANTHER" id="PTHR21432:SF20">
    <property type="entry name" value="ACETYL-COA HYDROLASE"/>
    <property type="match status" value="1"/>
</dbReference>
<evidence type="ECO:0000313" key="5">
    <source>
        <dbReference type="EMBL" id="KUG02695.1"/>
    </source>
</evidence>
<dbReference type="Pfam" id="PF13336">
    <property type="entry name" value="AcetylCoA_hyd_C"/>
    <property type="match status" value="1"/>
</dbReference>
<proteinExistence type="inferred from homology"/>
<dbReference type="InterPro" id="IPR003702">
    <property type="entry name" value="ActCoA_hydro_N"/>
</dbReference>
<comment type="similarity">
    <text evidence="1">Belongs to the acetyl-CoA hydrolase/transferase family.</text>
</comment>
<reference evidence="5" key="1">
    <citation type="journal article" date="2015" name="Proc. Natl. Acad. Sci. U.S.A.">
        <title>Networks of energetic and metabolic interactions define dynamics in microbial communities.</title>
        <authorList>
            <person name="Embree M."/>
            <person name="Liu J.K."/>
            <person name="Al-Bassam M.M."/>
            <person name="Zengler K."/>
        </authorList>
    </citation>
    <scope>NUCLEOTIDE SEQUENCE</scope>
</reference>
<dbReference type="InterPro" id="IPR026888">
    <property type="entry name" value="AcetylCoA_hyd_C"/>
</dbReference>
<dbReference type="GO" id="GO:0006083">
    <property type="term" value="P:acetate metabolic process"/>
    <property type="evidence" value="ECO:0007669"/>
    <property type="project" value="InterPro"/>
</dbReference>
<organism evidence="5">
    <name type="scientific">hydrocarbon metagenome</name>
    <dbReference type="NCBI Taxonomy" id="938273"/>
    <lineage>
        <taxon>unclassified sequences</taxon>
        <taxon>metagenomes</taxon>
        <taxon>ecological metagenomes</taxon>
    </lineage>
</organism>
<dbReference type="Gene3D" id="3.30.750.70">
    <property type="entry name" value="4-hydroxybutyrate coenzyme like domains"/>
    <property type="match status" value="1"/>
</dbReference>
<dbReference type="Gene3D" id="3.40.1080.20">
    <property type="entry name" value="Acetyl-CoA hydrolase/transferase C-terminal domain"/>
    <property type="match status" value="1"/>
</dbReference>
<comment type="caution">
    <text evidence="5">The sequence shown here is derived from an EMBL/GenBank/DDBJ whole genome shotgun (WGS) entry which is preliminary data.</text>
</comment>
<dbReference type="GO" id="GO:0008775">
    <property type="term" value="F:acetate CoA-transferase activity"/>
    <property type="evidence" value="ECO:0007669"/>
    <property type="project" value="InterPro"/>
</dbReference>
<dbReference type="InterPro" id="IPR046433">
    <property type="entry name" value="ActCoA_hydro"/>
</dbReference>